<dbReference type="GO" id="GO:0035438">
    <property type="term" value="F:cyclic-di-GMP binding"/>
    <property type="evidence" value="ECO:0007669"/>
    <property type="project" value="InterPro"/>
</dbReference>
<dbReference type="AlphaFoldDB" id="A0A059G8C8"/>
<proteinExistence type="predicted"/>
<evidence type="ECO:0000259" key="1">
    <source>
        <dbReference type="Pfam" id="PF07238"/>
    </source>
</evidence>
<protein>
    <recommendedName>
        <fullName evidence="1">PilZ domain-containing protein</fullName>
    </recommendedName>
</protein>
<name>A0A059G8C8_9PROT</name>
<feature type="domain" description="PilZ" evidence="1">
    <location>
        <begin position="13"/>
        <end position="96"/>
    </location>
</feature>
<dbReference type="eggNOG" id="ENOG5033AB2">
    <property type="taxonomic scope" value="Bacteria"/>
</dbReference>
<evidence type="ECO:0000313" key="2">
    <source>
        <dbReference type="EMBL" id="KDA02825.1"/>
    </source>
</evidence>
<reference evidence="2 3" key="1">
    <citation type="journal article" date="2014" name="Antonie Van Leeuwenhoek">
        <title>Hyphomonas beringensis sp. nov. and Hyphomonas chukchiensis sp. nov., isolated from surface seawater of the Bering Sea and Chukchi Sea.</title>
        <authorList>
            <person name="Li C."/>
            <person name="Lai Q."/>
            <person name="Li G."/>
            <person name="Dong C."/>
            <person name="Wang J."/>
            <person name="Liao Y."/>
            <person name="Shao Z."/>
        </authorList>
    </citation>
    <scope>NUCLEOTIDE SEQUENCE [LARGE SCALE GENOMIC DNA]</scope>
    <source>
        <strain evidence="2 3">SCH89</strain>
    </source>
</reference>
<dbReference type="PATRIC" id="fig|1280953.3.peg.1821"/>
<dbReference type="STRING" id="1280953.HOC_09014"/>
<sequence length="107" mass="12393">MIQNHSFEHRVERRAPRQRTLKAGRIAINELTSTFEVLIRDMSQTGARLVMSDVYLLPEYFDLIVLNPNTGRRSRTHCQLVWQKALVVGVKFIRDDLPVKLVPDHLG</sequence>
<dbReference type="Proteomes" id="UP000024942">
    <property type="component" value="Unassembled WGS sequence"/>
</dbReference>
<dbReference type="Pfam" id="PF07238">
    <property type="entry name" value="PilZ"/>
    <property type="match status" value="1"/>
</dbReference>
<keyword evidence="3" id="KW-1185">Reference proteome</keyword>
<accession>A0A059G8C8</accession>
<dbReference type="RefSeq" id="WP_051624676.1">
    <property type="nucleotide sequence ID" value="NZ_ARYL01000011.1"/>
</dbReference>
<dbReference type="SUPFAM" id="SSF141371">
    <property type="entry name" value="PilZ domain-like"/>
    <property type="match status" value="1"/>
</dbReference>
<gene>
    <name evidence="2" type="ORF">HOC_09014</name>
</gene>
<dbReference type="EMBL" id="ARYL01000011">
    <property type="protein sequence ID" value="KDA02825.1"/>
    <property type="molecule type" value="Genomic_DNA"/>
</dbReference>
<dbReference type="OrthoDB" id="7620074at2"/>
<dbReference type="InterPro" id="IPR009875">
    <property type="entry name" value="PilZ_domain"/>
</dbReference>
<organism evidence="2 3">
    <name type="scientific">Hyphomonas oceanitis SCH89</name>
    <dbReference type="NCBI Taxonomy" id="1280953"/>
    <lineage>
        <taxon>Bacteria</taxon>
        <taxon>Pseudomonadati</taxon>
        <taxon>Pseudomonadota</taxon>
        <taxon>Alphaproteobacteria</taxon>
        <taxon>Hyphomonadales</taxon>
        <taxon>Hyphomonadaceae</taxon>
        <taxon>Hyphomonas</taxon>
    </lineage>
</organism>
<comment type="caution">
    <text evidence="2">The sequence shown here is derived from an EMBL/GenBank/DDBJ whole genome shotgun (WGS) entry which is preliminary data.</text>
</comment>
<evidence type="ECO:0000313" key="3">
    <source>
        <dbReference type="Proteomes" id="UP000024942"/>
    </source>
</evidence>